<organism evidence="1 2">
    <name type="scientific">Habropoda laboriosa</name>
    <dbReference type="NCBI Taxonomy" id="597456"/>
    <lineage>
        <taxon>Eukaryota</taxon>
        <taxon>Metazoa</taxon>
        <taxon>Ecdysozoa</taxon>
        <taxon>Arthropoda</taxon>
        <taxon>Hexapoda</taxon>
        <taxon>Insecta</taxon>
        <taxon>Pterygota</taxon>
        <taxon>Neoptera</taxon>
        <taxon>Endopterygota</taxon>
        <taxon>Hymenoptera</taxon>
        <taxon>Apocrita</taxon>
        <taxon>Aculeata</taxon>
        <taxon>Apoidea</taxon>
        <taxon>Anthophila</taxon>
        <taxon>Apidae</taxon>
        <taxon>Habropoda</taxon>
    </lineage>
</organism>
<keyword evidence="2" id="KW-1185">Reference proteome</keyword>
<evidence type="ECO:0000313" key="2">
    <source>
        <dbReference type="Proteomes" id="UP000053825"/>
    </source>
</evidence>
<evidence type="ECO:0000313" key="1">
    <source>
        <dbReference type="EMBL" id="KOC65925.1"/>
    </source>
</evidence>
<dbReference type="Proteomes" id="UP000053825">
    <property type="component" value="Unassembled WGS sequence"/>
</dbReference>
<sequence length="189" mass="22163">MKVFLVSKVVEMEVDICKYRKIIEKEYEDVSTQTDFVVSSSCTQTDENSCTSLVQLHESIQTVNSAISYPCLIGSCILQLPYELLIRHLRECHKDIFYEVDKWSVIFSEKWIVDTTTLPRTYEFAFFICNMGLFFFNAMIHDNGRLVVNIQYVDKDPLKKLFEYELALKNGNYYLRRFAMVVLLTLNLT</sequence>
<accession>A0A0L7R4W5</accession>
<dbReference type="AlphaFoldDB" id="A0A0L7R4W5"/>
<name>A0A0L7R4W5_9HYME</name>
<protein>
    <submittedName>
        <fullName evidence="1">Uncharacterized protein</fullName>
    </submittedName>
</protein>
<dbReference type="OrthoDB" id="4788989at2759"/>
<gene>
    <name evidence="1" type="ORF">WH47_12724</name>
</gene>
<reference evidence="1 2" key="1">
    <citation type="submission" date="2015-07" db="EMBL/GenBank/DDBJ databases">
        <title>The genome of Habropoda laboriosa.</title>
        <authorList>
            <person name="Pan H."/>
            <person name="Kapheim K."/>
        </authorList>
    </citation>
    <scope>NUCLEOTIDE SEQUENCE [LARGE SCALE GENOMIC DNA]</scope>
    <source>
        <strain evidence="1">0110345459</strain>
    </source>
</reference>
<dbReference type="STRING" id="597456.A0A0L7R4W5"/>
<proteinExistence type="predicted"/>
<dbReference type="EMBL" id="KQ414654">
    <property type="protein sequence ID" value="KOC65925.1"/>
    <property type="molecule type" value="Genomic_DNA"/>
</dbReference>